<dbReference type="Proteomes" id="UP000199665">
    <property type="component" value="Unassembled WGS sequence"/>
</dbReference>
<name>A0ABY0YK61_9PSED</name>
<gene>
    <name evidence="1" type="ORF">SAMN05216205_5843</name>
</gene>
<proteinExistence type="predicted"/>
<organism evidence="1 2">
    <name type="scientific">Pseudomonas mohnii</name>
    <dbReference type="NCBI Taxonomy" id="395600"/>
    <lineage>
        <taxon>Bacteria</taxon>
        <taxon>Pseudomonadati</taxon>
        <taxon>Pseudomonadota</taxon>
        <taxon>Gammaproteobacteria</taxon>
        <taxon>Pseudomonadales</taxon>
        <taxon>Pseudomonadaceae</taxon>
        <taxon>Pseudomonas</taxon>
    </lineage>
</organism>
<comment type="caution">
    <text evidence="1">The sequence shown here is derived from an EMBL/GenBank/DDBJ whole genome shotgun (WGS) entry which is preliminary data.</text>
</comment>
<sequence length="80" mass="8832">MRTLLAWMRAVCEGVEVEMSGQRKKTICGAALNSRTARCTSSLATLLAPPLMLKFRGRLRGSPLQLTSADYNIINKPRLP</sequence>
<evidence type="ECO:0000313" key="1">
    <source>
        <dbReference type="EMBL" id="SED65824.1"/>
    </source>
</evidence>
<dbReference type="EMBL" id="FNRV01000001">
    <property type="protein sequence ID" value="SED65824.1"/>
    <property type="molecule type" value="Genomic_DNA"/>
</dbReference>
<reference evidence="1 2" key="1">
    <citation type="submission" date="2016-10" db="EMBL/GenBank/DDBJ databases">
        <authorList>
            <person name="Varghese N."/>
            <person name="Submissions S."/>
        </authorList>
    </citation>
    <scope>NUCLEOTIDE SEQUENCE [LARGE SCALE GENOMIC DNA]</scope>
    <source>
        <strain evidence="1 2">DSM 18327</strain>
    </source>
</reference>
<keyword evidence="2" id="KW-1185">Reference proteome</keyword>
<evidence type="ECO:0000313" key="2">
    <source>
        <dbReference type="Proteomes" id="UP000199665"/>
    </source>
</evidence>
<protein>
    <submittedName>
        <fullName evidence="1">Uncharacterized protein</fullName>
    </submittedName>
</protein>
<accession>A0ABY0YK61</accession>